<organism evidence="1">
    <name type="scientific">Rhizophora mucronata</name>
    <name type="common">Asiatic mangrove</name>
    <dbReference type="NCBI Taxonomy" id="61149"/>
    <lineage>
        <taxon>Eukaryota</taxon>
        <taxon>Viridiplantae</taxon>
        <taxon>Streptophyta</taxon>
        <taxon>Embryophyta</taxon>
        <taxon>Tracheophyta</taxon>
        <taxon>Spermatophyta</taxon>
        <taxon>Magnoliopsida</taxon>
        <taxon>eudicotyledons</taxon>
        <taxon>Gunneridae</taxon>
        <taxon>Pentapetalae</taxon>
        <taxon>rosids</taxon>
        <taxon>fabids</taxon>
        <taxon>Malpighiales</taxon>
        <taxon>Rhizophoraceae</taxon>
        <taxon>Rhizophora</taxon>
    </lineage>
</organism>
<dbReference type="EMBL" id="GGEC01009622">
    <property type="protein sequence ID" value="MBW90105.1"/>
    <property type="molecule type" value="Transcribed_RNA"/>
</dbReference>
<dbReference type="AlphaFoldDB" id="A0A2P2J9D9"/>
<proteinExistence type="predicted"/>
<protein>
    <submittedName>
        <fullName evidence="1">Uncharacterized protein</fullName>
    </submittedName>
</protein>
<evidence type="ECO:0000313" key="1">
    <source>
        <dbReference type="EMBL" id="MBW90105.1"/>
    </source>
</evidence>
<name>A0A2P2J9D9_RHIMU</name>
<sequence>MERKTAILHGVTPTYFICLDFKDMDHSPSSNKQNRGLTLNSHTKASILIFNENFATSIARCTQ</sequence>
<reference evidence="1" key="1">
    <citation type="submission" date="2018-02" db="EMBL/GenBank/DDBJ databases">
        <title>Rhizophora mucronata_Transcriptome.</title>
        <authorList>
            <person name="Meera S.P."/>
            <person name="Sreeshan A."/>
            <person name="Augustine A."/>
        </authorList>
    </citation>
    <scope>NUCLEOTIDE SEQUENCE</scope>
    <source>
        <tissue evidence="1">Leaf</tissue>
    </source>
</reference>
<accession>A0A2P2J9D9</accession>